<organism evidence="4 5">
    <name type="scientific">Ruminococcus gauvreauii</name>
    <dbReference type="NCBI Taxonomy" id="438033"/>
    <lineage>
        <taxon>Bacteria</taxon>
        <taxon>Bacillati</taxon>
        <taxon>Bacillota</taxon>
        <taxon>Clostridia</taxon>
        <taxon>Eubacteriales</taxon>
        <taxon>Oscillospiraceae</taxon>
        <taxon>Ruminococcus</taxon>
    </lineage>
</organism>
<feature type="transmembrane region" description="Helical" evidence="2">
    <location>
        <begin position="59"/>
        <end position="84"/>
    </location>
</feature>
<feature type="transmembrane region" description="Helical" evidence="2">
    <location>
        <begin position="319"/>
        <end position="340"/>
    </location>
</feature>
<name>A0ABY5VE17_9FIRM</name>
<dbReference type="Proteomes" id="UP001060164">
    <property type="component" value="Chromosome"/>
</dbReference>
<gene>
    <name evidence="4" type="ORF">NQ502_12020</name>
</gene>
<evidence type="ECO:0000313" key="4">
    <source>
        <dbReference type="EMBL" id="UWP58115.1"/>
    </source>
</evidence>
<feature type="domain" description="EamA" evidence="3">
    <location>
        <begin position="64"/>
        <end position="175"/>
    </location>
</feature>
<keyword evidence="2" id="KW-1133">Transmembrane helix</keyword>
<feature type="transmembrane region" description="Helical" evidence="2">
    <location>
        <begin position="131"/>
        <end position="149"/>
    </location>
</feature>
<evidence type="ECO:0000259" key="3">
    <source>
        <dbReference type="Pfam" id="PF00892"/>
    </source>
</evidence>
<dbReference type="Gene3D" id="1.10.3730.20">
    <property type="match status" value="1"/>
</dbReference>
<dbReference type="InterPro" id="IPR037185">
    <property type="entry name" value="EmrE-like"/>
</dbReference>
<sequence>MASFNVKSQTPQEAYNARKIKMALSGMKIALLLPISAIIQNIFNSSVTDTVSGQLSDKVIVSIMISIVLLGIGDIFAGIFTFIYNVVKGKGLKEYKRTASMKVSWMMLLAAAFAGPLATGCWMAATPFCGLTTVAIVTSLGPILTAIFGRFFLHEKLNARIYLGIIIVIAGAIVAGYSGASGAGSNFILGIILAFMAPIGFAAEGQFSTFVGDIIDPNVGCGFFRCFGSGVIGLICMAILAAATGNIAAYGLIFKIVFTSPMTLLFVAMMGLLGAINYNSAYLAFNRTGPSRTLAIDSSRPVWSIIFGYLFAILGVQDYSVTALAVAGAVIVVVGLFLVIGKPSELVNLRNVE</sequence>
<reference evidence="4" key="1">
    <citation type="journal article" date="2022" name="Cell">
        <title>Design, construction, and in vivo augmentation of a complex gut microbiome.</title>
        <authorList>
            <person name="Cheng A.G."/>
            <person name="Ho P.Y."/>
            <person name="Aranda-Diaz A."/>
            <person name="Jain S."/>
            <person name="Yu F.B."/>
            <person name="Meng X."/>
            <person name="Wang M."/>
            <person name="Iakiviak M."/>
            <person name="Nagashima K."/>
            <person name="Zhao A."/>
            <person name="Murugkar P."/>
            <person name="Patil A."/>
            <person name="Atabakhsh K."/>
            <person name="Weakley A."/>
            <person name="Yan J."/>
            <person name="Brumbaugh A.R."/>
            <person name="Higginbottom S."/>
            <person name="Dimas A."/>
            <person name="Shiver A.L."/>
            <person name="Deutschbauer A."/>
            <person name="Neff N."/>
            <person name="Sonnenburg J.L."/>
            <person name="Huang K.C."/>
            <person name="Fischbach M.A."/>
        </authorList>
    </citation>
    <scope>NUCLEOTIDE SEQUENCE</scope>
    <source>
        <strain evidence="4">DSM 19829</strain>
    </source>
</reference>
<proteinExistence type="inferred from homology"/>
<evidence type="ECO:0000313" key="5">
    <source>
        <dbReference type="Proteomes" id="UP001060164"/>
    </source>
</evidence>
<feature type="transmembrane region" description="Helical" evidence="2">
    <location>
        <begin position="294"/>
        <end position="313"/>
    </location>
</feature>
<feature type="transmembrane region" description="Helical" evidence="2">
    <location>
        <begin position="161"/>
        <end position="180"/>
    </location>
</feature>
<dbReference type="InterPro" id="IPR000620">
    <property type="entry name" value="EamA_dom"/>
</dbReference>
<dbReference type="PANTHER" id="PTHR22911">
    <property type="entry name" value="ACYL-MALONYL CONDENSING ENZYME-RELATED"/>
    <property type="match status" value="1"/>
</dbReference>
<feature type="transmembrane region" description="Helical" evidence="2">
    <location>
        <begin position="186"/>
        <end position="203"/>
    </location>
</feature>
<evidence type="ECO:0000256" key="1">
    <source>
        <dbReference type="ARBA" id="ARBA00007362"/>
    </source>
</evidence>
<dbReference type="RefSeq" id="WP_028530246.1">
    <property type="nucleotide sequence ID" value="NZ_CABLBR010000051.1"/>
</dbReference>
<feature type="transmembrane region" description="Helical" evidence="2">
    <location>
        <begin position="20"/>
        <end position="39"/>
    </location>
</feature>
<dbReference type="Pfam" id="PF00892">
    <property type="entry name" value="EamA"/>
    <property type="match status" value="1"/>
</dbReference>
<keyword evidence="5" id="KW-1185">Reference proteome</keyword>
<accession>A0ABY5VE17</accession>
<dbReference type="SUPFAM" id="SSF103481">
    <property type="entry name" value="Multidrug resistance efflux transporter EmrE"/>
    <property type="match status" value="2"/>
</dbReference>
<dbReference type="EMBL" id="CP102290">
    <property type="protein sequence ID" value="UWP58115.1"/>
    <property type="molecule type" value="Genomic_DNA"/>
</dbReference>
<comment type="similarity">
    <text evidence="1">Belongs to the EamA transporter family.</text>
</comment>
<protein>
    <submittedName>
        <fullName evidence="4">EamA family transporter</fullName>
    </submittedName>
</protein>
<feature type="transmembrane region" description="Helical" evidence="2">
    <location>
        <begin position="223"/>
        <end position="243"/>
    </location>
</feature>
<keyword evidence="2" id="KW-0812">Transmembrane</keyword>
<keyword evidence="2" id="KW-0472">Membrane</keyword>
<feature type="transmembrane region" description="Helical" evidence="2">
    <location>
        <begin position="105"/>
        <end position="125"/>
    </location>
</feature>
<dbReference type="PANTHER" id="PTHR22911:SF137">
    <property type="entry name" value="SOLUTE CARRIER FAMILY 35 MEMBER G2-RELATED"/>
    <property type="match status" value="1"/>
</dbReference>
<evidence type="ECO:0000256" key="2">
    <source>
        <dbReference type="SAM" id="Phobius"/>
    </source>
</evidence>